<proteinExistence type="predicted"/>
<evidence type="ECO:0000313" key="2">
    <source>
        <dbReference type="Proteomes" id="UP001239397"/>
    </source>
</evidence>
<sequence>MRFADELVGPAVVSALVAAVRPAAPQPHALLAAADALPPLTLRRRGRLVRDALLTDLPGSYASFAATMRTARERSPSFRGWLIWPVTSAVAVKAIEDGTTAAFDDALALLAEFTPLLTSEFALRALLRHDLERALAVARTWTTHDSEDIRHLAAEGTRPLLPWADRVPGLRAEPRRTRPILDALHRDPSEYVRRSVAAHLRDVSRLDPDLAVATATVWSVQPTEDVARLVAHGLHGLVRRGHPGAAGLLGG</sequence>
<dbReference type="Proteomes" id="UP001239397">
    <property type="component" value="Chromosome"/>
</dbReference>
<protein>
    <recommendedName>
        <fullName evidence="3">DNA alkylation repair protein</fullName>
    </recommendedName>
</protein>
<evidence type="ECO:0000313" key="1">
    <source>
        <dbReference type="EMBL" id="WIX98262.1"/>
    </source>
</evidence>
<dbReference type="EMBL" id="CP127295">
    <property type="protein sequence ID" value="WIX98262.1"/>
    <property type="molecule type" value="Genomic_DNA"/>
</dbReference>
<keyword evidence="2" id="KW-1185">Reference proteome</keyword>
<name>A0A9Y2NG33_9PSEU</name>
<dbReference type="SUPFAM" id="SSF48371">
    <property type="entry name" value="ARM repeat"/>
    <property type="match status" value="1"/>
</dbReference>
<reference evidence="1 2" key="1">
    <citation type="submission" date="2023-06" db="EMBL/GenBank/DDBJ databases">
        <authorList>
            <person name="Oyuntsetseg B."/>
            <person name="Kim S.B."/>
        </authorList>
    </citation>
    <scope>NUCLEOTIDE SEQUENCE [LARGE SCALE GENOMIC DNA]</scope>
    <source>
        <strain evidence="1 2">4-36</strain>
    </source>
</reference>
<evidence type="ECO:0008006" key="3">
    <source>
        <dbReference type="Google" id="ProtNLM"/>
    </source>
</evidence>
<dbReference type="InterPro" id="IPR016024">
    <property type="entry name" value="ARM-type_fold"/>
</dbReference>
<dbReference type="KEGG" id="amog:QRX60_29850"/>
<organism evidence="1 2">
    <name type="scientific">Amycolatopsis mongoliensis</name>
    <dbReference type="NCBI Taxonomy" id="715475"/>
    <lineage>
        <taxon>Bacteria</taxon>
        <taxon>Bacillati</taxon>
        <taxon>Actinomycetota</taxon>
        <taxon>Actinomycetes</taxon>
        <taxon>Pseudonocardiales</taxon>
        <taxon>Pseudonocardiaceae</taxon>
        <taxon>Amycolatopsis</taxon>
    </lineage>
</organism>
<dbReference type="RefSeq" id="WP_285994747.1">
    <property type="nucleotide sequence ID" value="NZ_CP127295.1"/>
</dbReference>
<dbReference type="Gene3D" id="1.25.40.290">
    <property type="entry name" value="ARM repeat domains"/>
    <property type="match status" value="1"/>
</dbReference>
<gene>
    <name evidence="1" type="ORF">QRX60_29850</name>
</gene>
<accession>A0A9Y2NG33</accession>
<dbReference type="AlphaFoldDB" id="A0A9Y2NG33"/>